<comment type="similarity">
    <text evidence="4">Belongs to the tellurite-resistance/dicarboxylate transporter (TDT) family.</text>
</comment>
<feature type="transmembrane region" description="Helical" evidence="22">
    <location>
        <begin position="147"/>
        <end position="171"/>
    </location>
</feature>
<evidence type="ECO:0000256" key="7">
    <source>
        <dbReference type="ARBA" id="ARBA00022448"/>
    </source>
</evidence>
<feature type="transmembrane region" description="Helical" evidence="22">
    <location>
        <begin position="183"/>
        <end position="203"/>
    </location>
</feature>
<evidence type="ECO:0000256" key="5">
    <source>
        <dbReference type="ARBA" id="ARBA00010115"/>
    </source>
</evidence>
<dbReference type="GO" id="GO:0016020">
    <property type="term" value="C:membrane"/>
    <property type="evidence" value="ECO:0007669"/>
    <property type="project" value="UniProtKB-SubCell"/>
</dbReference>
<dbReference type="PANTHER" id="PTHR13930">
    <property type="entry name" value="S-ADENOSYL-L-METHIONINE-DEPENDENT TRNA 4-DEMETHYLWYOSINE SYNTHASE"/>
    <property type="match status" value="1"/>
</dbReference>
<keyword evidence="26" id="KW-1185">Reference proteome</keyword>
<dbReference type="GO" id="GO:0046872">
    <property type="term" value="F:metal ion binding"/>
    <property type="evidence" value="ECO:0007669"/>
    <property type="project" value="UniProtKB-KW"/>
</dbReference>
<feature type="transmembrane region" description="Helical" evidence="22">
    <location>
        <begin position="336"/>
        <end position="356"/>
    </location>
</feature>
<dbReference type="Pfam" id="PF04055">
    <property type="entry name" value="Radical_SAM"/>
    <property type="match status" value="1"/>
</dbReference>
<sequence>MAIVSATSTIQSGAQQSSCQDAPTSCTPCNKENVGWRRIVRNFTPSWFAVTMGTGIVSVLLHNLPYNATWISHGLAGAFFVLNIALFTVFTVITVLRYALYPEIWKAMVVHPAQSMFLGCFPMGFATIINMMIFVCAPAWGQWVVNWAWAFWWLDAALSMATCISVPFVMIHQHRPGLQAVTAASLLPIVPVVVASSTGGIVAEALSNPSHAFTTLIASYVLWGIGICFSGMVLALYFHRLTIHSLPPKEAIVSVFLPIGPLGQGGFGIQQLGKVSLKLFPQTAALTVAAPEAVHGGEILYFIGLFLALVMWGFALVWLSFALISLATMEKIPFNMGWWGFTFPLGVLATCTGMLAQDLDSPFFRVMTMVCLPLVPVDDYPSGFADLSWQIFSLSVCFLWLLVATSKRRQDRIEEFEQLNRHEKPKSTATQSHAEQMVASMGTTGSIPCTPVKLPCGLLTNALQPAEVPFNANGQQLGNPKDANGGVDEPISHTPPLLMCNLKEITTSRRVPPKTPMASTLQPVGFKAMLNGELALLAFDIHDVWQQVRIPVILFTAFGLLILRFYLHSIEEKSELKALPKAYNREKPETKPVEETKKKDVKPSPPSPIVESKAPKSNGPKRIKGGIVKRTSSNDAKGEALVRKVRPLVFFSSITANTPKIAKGYAEGLEKELQKVAAETDCSFMAPEVLDLAEVDFDDYFITPPKSEEDPADLFYLFLLPSYNIDTINDTFLEHLQETHHDFRIDTAPLSSLLGYSVFGFGDREGWPTEEDGFCFQAKQVDKWMAKLTARKRAFPVGMGDTKRDYTERLSEWSEGVVDVLGMLAKTGSLGEGLPGSGAPEESDDESAAEDDDEVLIEDSEVKPEKLKSRKNIDDVEDLGRIMKSSNPDAATNGRAAKSATATAGAAAPIAVDFTTYGKTVAKKTPLNAAKEMVPKNSPTYASLTKQGYSIVGSHSGVKICRWTKSALRGRGSCYKYSFYGINSHQCMETTPSLSCSNKCVFCWRHGTNPVGTTWRWVVDPPELIFDGVKANHYNKIKMLRGVPGVRAERFAEAMRIRHCALSLVGEPIFYPYINEFLGMLHAERISSFLVCNAQHPDQLAALKAVTQLYVSIDASNKESLRKIDRPLHRDFWERFQRCLDILREKRFKHRTVFRLTLVKGFNVDDEVEGYAQLVEKGLPCFVEIKGVTYCGTSTASNAGLSMSNVPFYWEVQEFVTALEKRLNEKGLKYGIAAEHAHSCCVLLASDRFYKDGKWHPRIDYQRFFELLEERGADGDWKPEDYMGEATPEWATWGKGGFDPRDDRVDRKGRKIEA</sequence>
<dbReference type="PROSITE" id="PS51918">
    <property type="entry name" value="RADICAL_SAM"/>
    <property type="match status" value="1"/>
</dbReference>
<comment type="cofactor">
    <cofactor evidence="1">
        <name>[4Fe-4S] cluster</name>
        <dbReference type="ChEBI" id="CHEBI:49883"/>
    </cofactor>
</comment>
<feature type="transmembrane region" description="Helical" evidence="22">
    <location>
        <begin position="215"/>
        <end position="239"/>
    </location>
</feature>
<feature type="transmembrane region" description="Helical" evidence="22">
    <location>
        <begin position="70"/>
        <end position="96"/>
    </location>
</feature>
<evidence type="ECO:0000256" key="11">
    <source>
        <dbReference type="ARBA" id="ARBA00022694"/>
    </source>
</evidence>
<dbReference type="Proteomes" id="UP000830671">
    <property type="component" value="Chromosome 8"/>
</dbReference>
<feature type="transmembrane region" description="Helical" evidence="22">
    <location>
        <begin position="548"/>
        <end position="567"/>
    </location>
</feature>
<dbReference type="InterPro" id="IPR007197">
    <property type="entry name" value="rSAM"/>
</dbReference>
<evidence type="ECO:0000256" key="9">
    <source>
        <dbReference type="ARBA" id="ARBA00022691"/>
    </source>
</evidence>
<evidence type="ECO:0000256" key="17">
    <source>
        <dbReference type="ARBA" id="ARBA00023239"/>
    </source>
</evidence>
<dbReference type="EC" id="4.1.3.44" evidence="6"/>
<accession>A0A9Q8WND2</accession>
<feature type="transmembrane region" description="Helical" evidence="22">
    <location>
        <begin position="299"/>
        <end position="324"/>
    </location>
</feature>
<feature type="transmembrane region" description="Helical" evidence="22">
    <location>
        <begin position="46"/>
        <end position="64"/>
    </location>
</feature>
<dbReference type="EMBL" id="CP019480">
    <property type="protein sequence ID" value="UQC89724.1"/>
    <property type="molecule type" value="Genomic_DNA"/>
</dbReference>
<gene>
    <name evidence="25" type="ORF">CLUP02_15255</name>
</gene>
<comment type="function">
    <text evidence="19">Sulphite efflux pump required for the secretion of sulphite as a reducing agent. In the presence of sulphite, cystine in keratin is directly cleaved to cysteine and S-sulphocysteine, and thereby, reduced proteins become accessible to hydrolysis by a variety of secreted endo- and exoproteases. Excretion of sulphite mediated by an efflux pump also represents a detoxification pathway for dermatophytes during infection of the epidermal stratum corneum, hair and nails, which are rich in cysteine.</text>
</comment>
<dbReference type="Pfam" id="PF03595">
    <property type="entry name" value="SLAC1"/>
    <property type="match status" value="1"/>
</dbReference>
<dbReference type="SUPFAM" id="SSF52218">
    <property type="entry name" value="Flavoproteins"/>
    <property type="match status" value="1"/>
</dbReference>
<evidence type="ECO:0000259" key="24">
    <source>
        <dbReference type="PROSITE" id="PS51918"/>
    </source>
</evidence>
<keyword evidence="15" id="KW-0411">Iron-sulfur</keyword>
<comment type="similarity">
    <text evidence="5">Belongs to the TYW1 family.</text>
</comment>
<keyword evidence="9" id="KW-0949">S-adenosyl-L-methionine</keyword>
<dbReference type="SFLD" id="SFLDF00284">
    <property type="entry name" value="tRNA_wybutosine-synthesizing"/>
    <property type="match status" value="1"/>
</dbReference>
<feature type="compositionally biased region" description="Basic and acidic residues" evidence="21">
    <location>
        <begin position="585"/>
        <end position="602"/>
    </location>
</feature>
<feature type="transmembrane region" description="Helical" evidence="22">
    <location>
        <begin position="117"/>
        <end position="141"/>
    </location>
</feature>
<evidence type="ECO:0000313" key="25">
    <source>
        <dbReference type="EMBL" id="UQC89724.1"/>
    </source>
</evidence>
<evidence type="ECO:0000256" key="19">
    <source>
        <dbReference type="ARBA" id="ARBA00056100"/>
    </source>
</evidence>
<dbReference type="GO" id="GO:0031591">
    <property type="term" value="P:wybutosine biosynthetic process"/>
    <property type="evidence" value="ECO:0007669"/>
    <property type="project" value="TreeGrafter"/>
</dbReference>
<feature type="transmembrane region" description="Helical" evidence="22">
    <location>
        <begin position="251"/>
        <end position="269"/>
    </location>
</feature>
<keyword evidence="11" id="KW-0819">tRNA processing</keyword>
<dbReference type="Gene3D" id="1.50.10.150">
    <property type="entry name" value="Voltage-dependent anion channel"/>
    <property type="match status" value="1"/>
</dbReference>
<evidence type="ECO:0000256" key="16">
    <source>
        <dbReference type="ARBA" id="ARBA00023136"/>
    </source>
</evidence>
<keyword evidence="16 22" id="KW-0472">Membrane</keyword>
<name>A0A9Q8WND2_9PEZI</name>
<dbReference type="Gene3D" id="3.20.20.70">
    <property type="entry name" value="Aldolase class I"/>
    <property type="match status" value="1"/>
</dbReference>
<evidence type="ECO:0000256" key="15">
    <source>
        <dbReference type="ARBA" id="ARBA00023014"/>
    </source>
</evidence>
<keyword evidence="10 22" id="KW-0812">Transmembrane</keyword>
<dbReference type="SFLD" id="SFLDG01071">
    <property type="entry name" value="tRNA_wybutosine-synthesizing"/>
    <property type="match status" value="1"/>
</dbReference>
<dbReference type="RefSeq" id="XP_049151325.1">
    <property type="nucleotide sequence ID" value="XM_049294179.1"/>
</dbReference>
<feature type="transmembrane region" description="Helical" evidence="22">
    <location>
        <begin position="387"/>
        <end position="404"/>
    </location>
</feature>
<organism evidence="25 26">
    <name type="scientific">Colletotrichum lupini</name>
    <dbReference type="NCBI Taxonomy" id="145971"/>
    <lineage>
        <taxon>Eukaryota</taxon>
        <taxon>Fungi</taxon>
        <taxon>Dikarya</taxon>
        <taxon>Ascomycota</taxon>
        <taxon>Pezizomycotina</taxon>
        <taxon>Sordariomycetes</taxon>
        <taxon>Hypocreomycetidae</taxon>
        <taxon>Glomerellales</taxon>
        <taxon>Glomerellaceae</taxon>
        <taxon>Colletotrichum</taxon>
        <taxon>Colletotrichum acutatum species complex</taxon>
    </lineage>
</organism>
<dbReference type="InterPro" id="IPR013917">
    <property type="entry name" value="tRNA_wybutosine-synth"/>
</dbReference>
<evidence type="ECO:0000256" key="3">
    <source>
        <dbReference type="ARBA" id="ARBA00004797"/>
    </source>
</evidence>
<keyword evidence="7" id="KW-0813">Transport</keyword>
<keyword evidence="13 22" id="KW-1133">Transmembrane helix</keyword>
<feature type="region of interest" description="Disordered" evidence="21">
    <location>
        <begin position="1294"/>
        <end position="1314"/>
    </location>
</feature>
<evidence type="ECO:0000256" key="4">
    <source>
        <dbReference type="ARBA" id="ARBA00008566"/>
    </source>
</evidence>
<dbReference type="InterPro" id="IPR013785">
    <property type="entry name" value="Aldolase_TIM"/>
</dbReference>
<comment type="pathway">
    <text evidence="3">tRNA modification; wybutosine-tRNA(Phe) biosynthesis.</text>
</comment>
<reference evidence="25" key="1">
    <citation type="journal article" date="2021" name="Mol. Plant Microbe Interact.">
        <title>Complete Genome Sequence of the Plant-Pathogenic Fungus Colletotrichum lupini.</title>
        <authorList>
            <person name="Baroncelli R."/>
            <person name="Pensec F."/>
            <person name="Da Lio D."/>
            <person name="Boufleur T."/>
            <person name="Vicente I."/>
            <person name="Sarrocco S."/>
            <person name="Picot A."/>
            <person name="Baraldi E."/>
            <person name="Sukno S."/>
            <person name="Thon M."/>
            <person name="Le Floch G."/>
        </authorList>
    </citation>
    <scope>NUCLEOTIDE SEQUENCE</scope>
    <source>
        <strain evidence="25">IMI 504893</strain>
    </source>
</reference>
<keyword evidence="8" id="KW-0004">4Fe-4S</keyword>
<dbReference type="InterPro" id="IPR038665">
    <property type="entry name" value="Voltage-dep_anion_channel_sf"/>
</dbReference>
<dbReference type="Pfam" id="PF08608">
    <property type="entry name" value="Wyosine_form"/>
    <property type="match status" value="1"/>
</dbReference>
<evidence type="ECO:0000256" key="13">
    <source>
        <dbReference type="ARBA" id="ARBA00022989"/>
    </source>
</evidence>
<evidence type="ECO:0000256" key="8">
    <source>
        <dbReference type="ARBA" id="ARBA00022485"/>
    </source>
</evidence>
<dbReference type="SFLD" id="SFLDS00029">
    <property type="entry name" value="Radical_SAM"/>
    <property type="match status" value="1"/>
</dbReference>
<evidence type="ECO:0000256" key="22">
    <source>
        <dbReference type="SAM" id="Phobius"/>
    </source>
</evidence>
<dbReference type="Pfam" id="PF00258">
    <property type="entry name" value="Flavodoxin_1"/>
    <property type="match status" value="1"/>
</dbReference>
<evidence type="ECO:0000313" key="26">
    <source>
        <dbReference type="Proteomes" id="UP000830671"/>
    </source>
</evidence>
<dbReference type="Gene3D" id="3.40.50.360">
    <property type="match status" value="1"/>
</dbReference>
<evidence type="ECO:0000256" key="18">
    <source>
        <dbReference type="ARBA" id="ARBA00049466"/>
    </source>
</evidence>
<protein>
    <recommendedName>
        <fullName evidence="20">Sulfite efflux pump SSU1</fullName>
        <ecNumber evidence="6">4.1.3.44</ecNumber>
    </recommendedName>
</protein>
<dbReference type="GO" id="GO:0051539">
    <property type="term" value="F:4 iron, 4 sulfur cluster binding"/>
    <property type="evidence" value="ECO:0007669"/>
    <property type="project" value="UniProtKB-KW"/>
</dbReference>
<evidence type="ECO:0000256" key="12">
    <source>
        <dbReference type="ARBA" id="ARBA00022723"/>
    </source>
</evidence>
<dbReference type="CDD" id="cd09318">
    <property type="entry name" value="TDT_SSU1"/>
    <property type="match status" value="1"/>
</dbReference>
<feature type="compositionally biased region" description="Acidic residues" evidence="21">
    <location>
        <begin position="841"/>
        <end position="854"/>
    </location>
</feature>
<dbReference type="GO" id="GO:0010181">
    <property type="term" value="F:FMN binding"/>
    <property type="evidence" value="ECO:0007669"/>
    <property type="project" value="InterPro"/>
</dbReference>
<dbReference type="InterPro" id="IPR029039">
    <property type="entry name" value="Flavoprotein-like_sf"/>
</dbReference>
<keyword evidence="17" id="KW-0456">Lyase</keyword>
<dbReference type="CDD" id="cd01335">
    <property type="entry name" value="Radical_SAM"/>
    <property type="match status" value="1"/>
</dbReference>
<keyword evidence="12" id="KW-0479">Metal-binding</keyword>
<dbReference type="PANTHER" id="PTHR13930:SF0">
    <property type="entry name" value="S-ADENOSYL-L-METHIONINE-DEPENDENT TRNA 4-DEMETHYLWYOSINE SYNTHASE TYW1-RELATED"/>
    <property type="match status" value="1"/>
</dbReference>
<proteinExistence type="inferred from homology"/>
<dbReference type="GO" id="GO:0102521">
    <property type="term" value="F:tRNA-4-demethylwyosine synthase activity"/>
    <property type="evidence" value="ECO:0007669"/>
    <property type="project" value="UniProtKB-EC"/>
</dbReference>
<feature type="region of interest" description="Disordered" evidence="21">
    <location>
        <begin position="585"/>
        <end position="626"/>
    </location>
</feature>
<evidence type="ECO:0000256" key="1">
    <source>
        <dbReference type="ARBA" id="ARBA00001966"/>
    </source>
</evidence>
<dbReference type="InterPro" id="IPR058240">
    <property type="entry name" value="rSAM_sf"/>
</dbReference>
<dbReference type="KEGG" id="clup:CLUP02_15255"/>
<dbReference type="PROSITE" id="PS50902">
    <property type="entry name" value="FLAVODOXIN_LIKE"/>
    <property type="match status" value="1"/>
</dbReference>
<feature type="domain" description="Radical SAM core" evidence="24">
    <location>
        <begin position="980"/>
        <end position="1229"/>
    </location>
</feature>
<dbReference type="InterPro" id="IPR008254">
    <property type="entry name" value="Flavodoxin/NO_synth"/>
</dbReference>
<evidence type="ECO:0000256" key="2">
    <source>
        <dbReference type="ARBA" id="ARBA00004141"/>
    </source>
</evidence>
<dbReference type="FunFam" id="1.50.10.150:FF:000004">
    <property type="entry name" value="Malic acid transporter"/>
    <property type="match status" value="1"/>
</dbReference>
<evidence type="ECO:0000256" key="6">
    <source>
        <dbReference type="ARBA" id="ARBA00012821"/>
    </source>
</evidence>
<comment type="catalytic activity">
    <reaction evidence="18">
        <text>N(1)-methylguanosine(37) in tRNA(Phe) + pyruvate + S-adenosyl-L-methionine = 4-demethylwyosine(37) in tRNA(Phe) + 5'-deoxyadenosine + L-methionine + CO2 + H2O</text>
        <dbReference type="Rhea" id="RHEA:36347"/>
        <dbReference type="Rhea" id="RHEA-COMP:10164"/>
        <dbReference type="Rhea" id="RHEA-COMP:10165"/>
        <dbReference type="ChEBI" id="CHEBI:15361"/>
        <dbReference type="ChEBI" id="CHEBI:15377"/>
        <dbReference type="ChEBI" id="CHEBI:16526"/>
        <dbReference type="ChEBI" id="CHEBI:17319"/>
        <dbReference type="ChEBI" id="CHEBI:57844"/>
        <dbReference type="ChEBI" id="CHEBI:59789"/>
        <dbReference type="ChEBI" id="CHEBI:64315"/>
        <dbReference type="ChEBI" id="CHEBI:73542"/>
        <dbReference type="EC" id="4.1.3.44"/>
    </reaction>
</comment>
<evidence type="ECO:0000256" key="10">
    <source>
        <dbReference type="ARBA" id="ARBA00022692"/>
    </source>
</evidence>
<dbReference type="GeneID" id="73349189"/>
<dbReference type="InterPro" id="IPR004695">
    <property type="entry name" value="SLAC1/Mae1/Ssu1/TehA"/>
</dbReference>
<feature type="compositionally biased region" description="Basic and acidic residues" evidence="21">
    <location>
        <begin position="1298"/>
        <end position="1314"/>
    </location>
</feature>
<evidence type="ECO:0000256" key="20">
    <source>
        <dbReference type="ARBA" id="ARBA00072906"/>
    </source>
</evidence>
<evidence type="ECO:0000256" key="21">
    <source>
        <dbReference type="SAM" id="MobiDB-lite"/>
    </source>
</evidence>
<feature type="region of interest" description="Disordered" evidence="21">
    <location>
        <begin position="829"/>
        <end position="854"/>
    </location>
</feature>
<feature type="domain" description="Flavodoxin-like" evidence="23">
    <location>
        <begin position="647"/>
        <end position="818"/>
    </location>
</feature>
<comment type="subcellular location">
    <subcellularLocation>
        <location evidence="2">Membrane</location>
        <topology evidence="2">Multi-pass membrane protein</topology>
    </subcellularLocation>
</comment>
<dbReference type="GO" id="GO:0055085">
    <property type="term" value="P:transmembrane transport"/>
    <property type="evidence" value="ECO:0007669"/>
    <property type="project" value="InterPro"/>
</dbReference>
<keyword evidence="14" id="KW-0408">Iron</keyword>
<evidence type="ECO:0000259" key="23">
    <source>
        <dbReference type="PROSITE" id="PS50902"/>
    </source>
</evidence>
<evidence type="ECO:0000256" key="14">
    <source>
        <dbReference type="ARBA" id="ARBA00023004"/>
    </source>
</evidence>
<dbReference type="SUPFAM" id="SSF102114">
    <property type="entry name" value="Radical SAM enzymes"/>
    <property type="match status" value="1"/>
</dbReference>
<dbReference type="InterPro" id="IPR034556">
    <property type="entry name" value="tRNA_wybutosine-synthase"/>
</dbReference>